<evidence type="ECO:0000313" key="1">
    <source>
        <dbReference type="EMBL" id="KKN40689.1"/>
    </source>
</evidence>
<name>A0A0F9QDP5_9ZZZZ</name>
<proteinExistence type="predicted"/>
<dbReference type="AlphaFoldDB" id="A0A0F9QDP5"/>
<gene>
    <name evidence="1" type="ORF">LCGC14_0730730</name>
</gene>
<reference evidence="1" key="1">
    <citation type="journal article" date="2015" name="Nature">
        <title>Complex archaea that bridge the gap between prokaryotes and eukaryotes.</title>
        <authorList>
            <person name="Spang A."/>
            <person name="Saw J.H."/>
            <person name="Jorgensen S.L."/>
            <person name="Zaremba-Niedzwiedzka K."/>
            <person name="Martijn J."/>
            <person name="Lind A.E."/>
            <person name="van Eijk R."/>
            <person name="Schleper C."/>
            <person name="Guy L."/>
            <person name="Ettema T.J."/>
        </authorList>
    </citation>
    <scope>NUCLEOTIDE SEQUENCE</scope>
</reference>
<organism evidence="1">
    <name type="scientific">marine sediment metagenome</name>
    <dbReference type="NCBI Taxonomy" id="412755"/>
    <lineage>
        <taxon>unclassified sequences</taxon>
        <taxon>metagenomes</taxon>
        <taxon>ecological metagenomes</taxon>
    </lineage>
</organism>
<dbReference type="EMBL" id="LAZR01001689">
    <property type="protein sequence ID" value="KKN40689.1"/>
    <property type="molecule type" value="Genomic_DNA"/>
</dbReference>
<sequence>MYTVTEAESGKRVASFPELRTAKEMVALRPEFYFILDEERGVTIFTEDGGMTWESEDYGEESTDPTRAKWFDQQPESRAVECPNIHGPGICRLCEA</sequence>
<comment type="caution">
    <text evidence="1">The sequence shown here is derived from an EMBL/GenBank/DDBJ whole genome shotgun (WGS) entry which is preliminary data.</text>
</comment>
<accession>A0A0F9QDP5</accession>
<protein>
    <submittedName>
        <fullName evidence="1">Uncharacterized protein</fullName>
    </submittedName>
</protein>